<sequence>MLSVVYTIIWHYIEYIVLNSVFLDRDGITVQPKSLRAGKASNPVYRVSHWLYLEYSINKDFLAWLMSQMAGSSARVAALVFSWSGRHVEILESISVTSSAQDAERVRII</sequence>
<dbReference type="Proteomes" id="UP000324632">
    <property type="component" value="Chromosome 17"/>
</dbReference>
<accession>A0A5A9NJA9</accession>
<dbReference type="EMBL" id="SOYY01000017">
    <property type="protein sequence ID" value="KAA0709850.1"/>
    <property type="molecule type" value="Genomic_DNA"/>
</dbReference>
<organism evidence="2 3">
    <name type="scientific">Triplophysa tibetana</name>
    <dbReference type="NCBI Taxonomy" id="1572043"/>
    <lineage>
        <taxon>Eukaryota</taxon>
        <taxon>Metazoa</taxon>
        <taxon>Chordata</taxon>
        <taxon>Craniata</taxon>
        <taxon>Vertebrata</taxon>
        <taxon>Euteleostomi</taxon>
        <taxon>Actinopterygii</taxon>
        <taxon>Neopterygii</taxon>
        <taxon>Teleostei</taxon>
        <taxon>Ostariophysi</taxon>
        <taxon>Cypriniformes</taxon>
        <taxon>Nemacheilidae</taxon>
        <taxon>Triplophysa</taxon>
    </lineage>
</organism>
<reference evidence="2 3" key="1">
    <citation type="journal article" date="2019" name="Mol. Ecol. Resour.">
        <title>Chromosome-level genome assembly of Triplophysa tibetana, a fish adapted to the harsh high-altitude environment of the Tibetan Plateau.</title>
        <authorList>
            <person name="Yang X."/>
            <person name="Liu H."/>
            <person name="Ma Z."/>
            <person name="Zou Y."/>
            <person name="Zou M."/>
            <person name="Mao Y."/>
            <person name="Li X."/>
            <person name="Wang H."/>
            <person name="Chen T."/>
            <person name="Wang W."/>
            <person name="Yang R."/>
        </authorList>
    </citation>
    <scope>NUCLEOTIDE SEQUENCE [LARGE SCALE GENOMIC DNA]</scope>
    <source>
        <strain evidence="2">TTIB1903HZAU</strain>
        <tissue evidence="2">Muscle</tissue>
    </source>
</reference>
<gene>
    <name evidence="1" type="ORF">E1301_Tti019869</name>
    <name evidence="2" type="ORF">E1301_Tti023594</name>
</gene>
<dbReference type="AlphaFoldDB" id="A0A5A9NJA9"/>
<evidence type="ECO:0000313" key="2">
    <source>
        <dbReference type="EMBL" id="KAA0709850.1"/>
    </source>
</evidence>
<proteinExistence type="predicted"/>
<name>A0A5A9NJA9_9TELE</name>
<keyword evidence="3" id="KW-1185">Reference proteome</keyword>
<evidence type="ECO:0000313" key="3">
    <source>
        <dbReference type="Proteomes" id="UP000324632"/>
    </source>
</evidence>
<comment type="caution">
    <text evidence="2">The sequence shown here is derived from an EMBL/GenBank/DDBJ whole genome shotgun (WGS) entry which is preliminary data.</text>
</comment>
<dbReference type="EMBL" id="SOYY01000017">
    <property type="protein sequence ID" value="KAA0709707.1"/>
    <property type="molecule type" value="Genomic_DNA"/>
</dbReference>
<protein>
    <submittedName>
        <fullName evidence="2">Uncharacterized protein</fullName>
    </submittedName>
</protein>
<evidence type="ECO:0000313" key="1">
    <source>
        <dbReference type="EMBL" id="KAA0709707.1"/>
    </source>
</evidence>